<keyword evidence="6" id="KW-1185">Reference proteome</keyword>
<dbReference type="Pfam" id="PF18657">
    <property type="entry name" value="YDG"/>
    <property type="match status" value="5"/>
</dbReference>
<dbReference type="InterPro" id="IPR041248">
    <property type="entry name" value="YDG"/>
</dbReference>
<dbReference type="Pfam" id="PF05860">
    <property type="entry name" value="TPS"/>
    <property type="match status" value="1"/>
</dbReference>
<name>A0ABW1U352_9BURK</name>
<protein>
    <submittedName>
        <fullName evidence="5">YDG domain-containing protein</fullName>
    </submittedName>
</protein>
<feature type="domain" description="Filamentous haemagglutinin FhaB/tRNA nuclease CdiA-like TPS" evidence="4">
    <location>
        <begin position="87"/>
        <end position="197"/>
    </location>
</feature>
<comment type="caution">
    <text evidence="5">The sequence shown here is derived from an EMBL/GenBank/DDBJ whole genome shotgun (WGS) entry which is preliminary data.</text>
</comment>
<keyword evidence="2" id="KW-0964">Secreted</keyword>
<dbReference type="InterPro" id="IPR024973">
    <property type="entry name" value="ESPR"/>
</dbReference>
<dbReference type="RefSeq" id="WP_377414363.1">
    <property type="nucleotide sequence ID" value="NZ_JBHSRS010000083.1"/>
</dbReference>
<evidence type="ECO:0000313" key="6">
    <source>
        <dbReference type="Proteomes" id="UP001596270"/>
    </source>
</evidence>
<keyword evidence="3" id="KW-0732">Signal</keyword>
<dbReference type="Pfam" id="PF13018">
    <property type="entry name" value="ESPR"/>
    <property type="match status" value="1"/>
</dbReference>
<dbReference type="SUPFAM" id="SSF51126">
    <property type="entry name" value="Pectin lyase-like"/>
    <property type="match status" value="1"/>
</dbReference>
<evidence type="ECO:0000259" key="4">
    <source>
        <dbReference type="SMART" id="SM00912"/>
    </source>
</evidence>
<evidence type="ECO:0000256" key="3">
    <source>
        <dbReference type="ARBA" id="ARBA00022729"/>
    </source>
</evidence>
<evidence type="ECO:0000313" key="5">
    <source>
        <dbReference type="EMBL" id="MFC6283367.1"/>
    </source>
</evidence>
<organism evidence="5 6">
    <name type="scientific">Polaromonas aquatica</name>
    <dbReference type="NCBI Taxonomy" id="332657"/>
    <lineage>
        <taxon>Bacteria</taxon>
        <taxon>Pseudomonadati</taxon>
        <taxon>Pseudomonadota</taxon>
        <taxon>Betaproteobacteria</taxon>
        <taxon>Burkholderiales</taxon>
        <taxon>Comamonadaceae</taxon>
        <taxon>Polaromonas</taxon>
    </lineage>
</organism>
<accession>A0ABW1U352</accession>
<feature type="non-terminal residue" evidence="5">
    <location>
        <position position="2493"/>
    </location>
</feature>
<dbReference type="SMART" id="SM00912">
    <property type="entry name" value="Haemagg_act"/>
    <property type="match status" value="1"/>
</dbReference>
<dbReference type="NCBIfam" id="TIGR01901">
    <property type="entry name" value="adhes_NPXG"/>
    <property type="match status" value="1"/>
</dbReference>
<evidence type="ECO:0000256" key="1">
    <source>
        <dbReference type="ARBA" id="ARBA00004613"/>
    </source>
</evidence>
<dbReference type="Proteomes" id="UP001596270">
    <property type="component" value="Unassembled WGS sequence"/>
</dbReference>
<comment type="subcellular location">
    <subcellularLocation>
        <location evidence="1">Secreted</location>
    </subcellularLocation>
</comment>
<dbReference type="InterPro" id="IPR050909">
    <property type="entry name" value="Bact_Autotransporter_VF"/>
</dbReference>
<dbReference type="PANTHER" id="PTHR12338">
    <property type="entry name" value="AUTOTRANSPORTER"/>
    <property type="match status" value="1"/>
</dbReference>
<dbReference type="InterPro" id="IPR008638">
    <property type="entry name" value="FhaB/CdiA-like_TPS"/>
</dbReference>
<dbReference type="Gene3D" id="2.160.20.10">
    <property type="entry name" value="Single-stranded right-handed beta-helix, Pectin lyase-like"/>
    <property type="match status" value="1"/>
</dbReference>
<gene>
    <name evidence="5" type="ORF">ACFQND_19245</name>
</gene>
<evidence type="ECO:0000256" key="2">
    <source>
        <dbReference type="ARBA" id="ARBA00022525"/>
    </source>
</evidence>
<sequence>MKSHASMNRIYRLVWNAALSLWVAVAENAKGRSKGGSARSSVQWEAVQAGGGERGGGGTSFRLNTACRAALVLFTSLAVFTHEARAADAANASVSAGAAGISTVGNITTINQSTQRVAIDWTSLSTAANEALRFNQPNAAAIALNRITGSSPSELLGSLTANGQVFILNPNGVLFGAGSQVNVGGLVASTLSMSNADFMAGNHVFTGSGASGSVVNQGTLTAANGGYIALLAPEVRNEGVIGATLGTALLAAGNKVTLNIDNGNLLGYSIDQAALNALADNRHLIKADGGQVILTASATDALLRTVVNNSGVIEAKTLNNQGGVIRLEGGDSGVVHVSGTLDASGKGAGEQGGKIQITGDKVGLFDAAKVDVSGDAGGGTALIGGDFQGNNAAVKNASATYVSADANVNADAITSGNGGKVIVWSDGTTRYNGSISAKGGADSGNGGFVEVSGKGLLAFKGEVDTSAAHGRYGTLLLDPTNIWIAVDNASANAAAGYTVGDSSADGGAGNPFAASGAVDDSLLTTASLTAALANNDVTVTTTNPSGAGAGNITVVDSVAYTGPRAGTLTLSAANNIAINQSISSSGAALNLTANAAAGDIGIANGATISANGGNVQLTGRDIILSTGNTASTGSITTTGDVYLAGRNIQQGGSGIAITANNLAIRASGYVGNSAATVAGDDKLNTQVNTLSAVATGAISVSNTGALTVDTATFGGSVVPGGAIVGVSSTGGPISLATVDTGGATDNLVLNKSVITTGGAANTINLQADDNYTQNAGAFVTTVGANATLGAGRSLTINETGTAVSTSGANGAVDANGQSAGSISIGTLGSTFASINILGSLSARGGAANNGSGNTSASSNAAFSGGSGGSVTLQTATGNNNTITVGNIDAAGGNGAASAAGVYGVGGNGGAILIRSNGASSAIQTGHLSSSGAAPGYIGDGGHAGAVTVEGLGANSGVTTGNISAAGGIGSFQGQFALGASGGNGGNVTVNGKGNVTTGFIDAHGEGASANTGRNNLTTGRGGVIAVTASTGSSDVSTGALSSYSGDAFCNGNRSCTLQAAGNITVSSTGFIKVDGAVQAQGGNASGGNAPNNGAAAGNVSITSTATTSGKSVLINGRINAAGGNGSGGNGFGSGASGGAAGSVTVSSAGVGGAGSNVAIAGGINALGGAASGTGAQAVAGASKAVNVTATDGYVWQAAGNYFNGLSVAVIANRGIGAGSGALDMTGATAPDMSSRLGVAAANSTARNGFVNPATKAGALRVTYAGGALTLSNQFQNGFVPGDFDLAVPNGDLTLSGLGRTGSANVSLSTGGNLTLTNNGLISTVSGNIRLEAAGNIGVGNQARAETTSGDLYAYAGGSITQTNEYHSLVANNLAIRAGGAVGEGSGNGRLVTQANNLSLTAGGNVILYNNTALNIGSVTFGGATVPGGAINGASSSGGTLSIGSGSTLGGTGPVSASSVTLSAAGGINLGVDTASLTATDTSGPIAITLANGGTVENVSTTGTVNLAATAGDLNLKTVSGGDVSLTAAAGAITDANGSANNITATTLTASSRDGIALGANTTGLQSFTTTGATGDIAVATDNALDTANYSISTDTGAAQNVSLTSNAASGITVGNAFTSTNDNISLTATAGGINLASDIAAAGLGLNAQGSISAPAAINVSGVFDLKAGTFSQVGGTLPAFSAGDFRISGGTFVRALAGDGLSTGTAYQIADIYGLQGAGSAGMLDKNFKLANNIDASGTVNWNAGAGFNPIARGSDVFTGNLDGGGHVVDQLLINRPAENNVGLIGSMNGGTVSNLGLTGGTVSGNQTVGSLVGYNNGLVTNSHSSADVYSSVYSGGGLVGVNTGTVSNSYASGFVFSAFYAGGLVGTNAGTVSGSYATGTVSGFSDTGGLVGLDNSGTVSNSFWDTQTTGQATSAGGTGITTADRMKAQTFIDAGWNASNVGGDGTTWRIYEGHTGPLLRGFLTGLTLADTSVTYNGNTQAGATTVTAGVSGSNVTARNAGSYATGYYSNQQGYDIIGGGLEIAKADLTLTTSDVTKTYDGTTSAAGTAVAAAGTALLGGDTASGGVFEFTNKNFGAGNKSVTASGVTVNDGNGGNNYNVSYANNTTSTINKANLTVTATGVTKTYDGTTSATGTGTVAALAGAAAGEVVNASGSQAFLDKNAGAGNKVVRASGVTIKDSGNADVTGNYNIAYVDDATSTINKANLTVTATGVSKTYDGTTNASGTGSVGTLAGAGAGESVNAAATQTFTDKNFGIGNKTVQASGLTIKDSGNADVTGNYNIAYVDNTTSTINKANLTVTATGVTKTYDGTTNATGTGSVGTLAGAGAGESVNVAATQVFTDKNFGIGNKTVQASGLTIKDSGNADVTGNYNISYVDNTTSTINKANVTLSTSDVTKTYDGTTSATGAVVVTAGTVFAGDNTTGGTFAFTNKNAGVGNKTVTTSGVTVGDGVNNANYNVSYADNTTSTINQANLVLTTNNVTKTYDGTLSA</sequence>
<reference evidence="6" key="1">
    <citation type="journal article" date="2019" name="Int. J. Syst. Evol. Microbiol.">
        <title>The Global Catalogue of Microorganisms (GCM) 10K type strain sequencing project: providing services to taxonomists for standard genome sequencing and annotation.</title>
        <authorList>
            <consortium name="The Broad Institute Genomics Platform"/>
            <consortium name="The Broad Institute Genome Sequencing Center for Infectious Disease"/>
            <person name="Wu L."/>
            <person name="Ma J."/>
        </authorList>
    </citation>
    <scope>NUCLEOTIDE SEQUENCE [LARGE SCALE GENOMIC DNA]</scope>
    <source>
        <strain evidence="6">CCUG 39402</strain>
    </source>
</reference>
<dbReference type="InterPro" id="IPR011050">
    <property type="entry name" value="Pectin_lyase_fold/virulence"/>
</dbReference>
<proteinExistence type="predicted"/>
<dbReference type="EMBL" id="JBHSRS010000083">
    <property type="protein sequence ID" value="MFC6283367.1"/>
    <property type="molecule type" value="Genomic_DNA"/>
</dbReference>
<dbReference type="InterPro" id="IPR012334">
    <property type="entry name" value="Pectin_lyas_fold"/>
</dbReference>
<dbReference type="PANTHER" id="PTHR12338:SF8">
    <property type="entry name" value="HEME_HEMOPEXIN-BINDING PROTEIN"/>
    <property type="match status" value="1"/>
</dbReference>